<organism evidence="1 2">
    <name type="scientific">Candidatus Merdimorpha stercoravium</name>
    <dbReference type="NCBI Taxonomy" id="2840863"/>
    <lineage>
        <taxon>Bacteria</taxon>
        <taxon>Pseudomonadati</taxon>
        <taxon>Bacteroidota</taxon>
        <taxon>Flavobacteriia</taxon>
        <taxon>Flavobacteriales</taxon>
        <taxon>Candidatus Merdimorpha</taxon>
    </lineage>
</organism>
<protein>
    <submittedName>
        <fullName evidence="1">Alpha-amylase</fullName>
    </submittedName>
</protein>
<dbReference type="GO" id="GO:0009313">
    <property type="term" value="P:oligosaccharide catabolic process"/>
    <property type="evidence" value="ECO:0007669"/>
    <property type="project" value="TreeGrafter"/>
</dbReference>
<dbReference type="GO" id="GO:0004556">
    <property type="term" value="F:alpha-amylase activity"/>
    <property type="evidence" value="ECO:0007669"/>
    <property type="project" value="TreeGrafter"/>
</dbReference>
<evidence type="ECO:0000313" key="1">
    <source>
        <dbReference type="EMBL" id="HIT98097.1"/>
    </source>
</evidence>
<gene>
    <name evidence="1" type="ORF">IAC44_04580</name>
</gene>
<dbReference type="Gene3D" id="3.20.20.80">
    <property type="entry name" value="Glycosidases"/>
    <property type="match status" value="1"/>
</dbReference>
<dbReference type="InterPro" id="IPR017853">
    <property type="entry name" value="GH"/>
</dbReference>
<reference evidence="1" key="2">
    <citation type="journal article" date="2021" name="PeerJ">
        <title>Extensive microbial diversity within the chicken gut microbiome revealed by metagenomics and culture.</title>
        <authorList>
            <person name="Gilroy R."/>
            <person name="Ravi A."/>
            <person name="Getino M."/>
            <person name="Pursley I."/>
            <person name="Horton D.L."/>
            <person name="Alikhan N.F."/>
            <person name="Baker D."/>
            <person name="Gharbi K."/>
            <person name="Hall N."/>
            <person name="Watson M."/>
            <person name="Adriaenssens E.M."/>
            <person name="Foster-Nyarko E."/>
            <person name="Jarju S."/>
            <person name="Secka A."/>
            <person name="Antonio M."/>
            <person name="Oren A."/>
            <person name="Chaudhuri R.R."/>
            <person name="La Ragione R."/>
            <person name="Hildebrand F."/>
            <person name="Pallen M.J."/>
        </authorList>
    </citation>
    <scope>NUCLEOTIDE SEQUENCE</scope>
    <source>
        <strain evidence="1">1383</strain>
    </source>
</reference>
<dbReference type="PANTHER" id="PTHR10357">
    <property type="entry name" value="ALPHA-AMYLASE FAMILY MEMBER"/>
    <property type="match status" value="1"/>
</dbReference>
<comment type="caution">
    <text evidence="1">The sequence shown here is derived from an EMBL/GenBank/DDBJ whole genome shotgun (WGS) entry which is preliminary data.</text>
</comment>
<dbReference type="PANTHER" id="PTHR10357:SF179">
    <property type="entry name" value="NEUTRAL AND BASIC AMINO ACID TRANSPORT PROTEIN RBAT"/>
    <property type="match status" value="1"/>
</dbReference>
<proteinExistence type="predicted"/>
<sequence>MNKTSPLSRIPQLLENNSQHAETYIYVPSAWSRPFSKYEYVFVRAKDYYRDLVVRILEQARPGVDYTANLSSIRGEADRWSTRAVLYNAFPRLTSAFDHDGNHVIGQSQIDLTLNEKGIRDSGTFLKTIAMLPYIRSLGANTLYLLPVNRIGTTHRKGDLGSPYATADLLDFDPLLADPLLEGMSVADQFAALVEAAHILDIRVVLEFALRTASVDCVQASSHPEWFYWIHRQDADRFEKPRFTSEELQRIRQVPTSGQQEDYLPPCPEYRQMFTLPPDKVKRLKGQPVGQTSEGEAVIPPAFADWPPDDIQPSWDDVTYLRMYRDPKDEYNYMAYNTLRYYDPALAKEENAVRPLWDYLAQVIPTYQKKYGIDGSMIDMGHALPEPLVRDIRQEARKIDPTFAFFEENFYPKGQADPEGYDAALGFGFECDPHSLWRMVDYARQDRPEAVFGTLETHNTPRAAARGGARFSLAGYAVFCFLPSVLPMIHSGFELLETFPVNTGLGFTKDQTEFYARERLPLFYLGALNWLSRDPLSRVIARLNDLRKVHLDLVSDTSSGTLDLPYVESPEGSVKAYRRFRPEAPHRQIVVLLNTDEASSRKFYLHVPYAGDRKAADMITGFIHTFTSDWLSYEMAPGQAIVLSLE</sequence>
<dbReference type="AlphaFoldDB" id="A0A9D1HBX4"/>
<evidence type="ECO:0000313" key="2">
    <source>
        <dbReference type="Proteomes" id="UP000824161"/>
    </source>
</evidence>
<name>A0A9D1HBX4_9FLAO</name>
<dbReference type="Proteomes" id="UP000824161">
    <property type="component" value="Unassembled WGS sequence"/>
</dbReference>
<dbReference type="EMBL" id="DVLY01000109">
    <property type="protein sequence ID" value="HIT98097.1"/>
    <property type="molecule type" value="Genomic_DNA"/>
</dbReference>
<reference evidence="1" key="1">
    <citation type="submission" date="2020-10" db="EMBL/GenBank/DDBJ databases">
        <authorList>
            <person name="Gilroy R."/>
        </authorList>
    </citation>
    <scope>NUCLEOTIDE SEQUENCE</scope>
    <source>
        <strain evidence="1">1383</strain>
    </source>
</reference>
<dbReference type="SUPFAM" id="SSF51445">
    <property type="entry name" value="(Trans)glycosidases"/>
    <property type="match status" value="1"/>
</dbReference>
<accession>A0A9D1HBX4</accession>